<dbReference type="GO" id="GO:0003677">
    <property type="term" value="F:DNA binding"/>
    <property type="evidence" value="ECO:0007669"/>
    <property type="project" value="InterPro"/>
</dbReference>
<protein>
    <recommendedName>
        <fullName evidence="1">RNA polymerase sigma factor 70 region 4 type 2 domain-containing protein</fullName>
    </recommendedName>
</protein>
<dbReference type="InterPro" id="IPR013324">
    <property type="entry name" value="RNA_pol_sigma_r3/r4-like"/>
</dbReference>
<accession>A0A0F9LVF9</accession>
<dbReference type="Gene3D" id="1.10.10.10">
    <property type="entry name" value="Winged helix-like DNA-binding domain superfamily/Winged helix DNA-binding domain"/>
    <property type="match status" value="1"/>
</dbReference>
<dbReference type="AlphaFoldDB" id="A0A0F9LVF9"/>
<feature type="domain" description="RNA polymerase sigma factor 70 region 4 type 2" evidence="1">
    <location>
        <begin position="15"/>
        <end position="64"/>
    </location>
</feature>
<dbReference type="GO" id="GO:0006352">
    <property type="term" value="P:DNA-templated transcription initiation"/>
    <property type="evidence" value="ECO:0007669"/>
    <property type="project" value="InterPro"/>
</dbReference>
<dbReference type="Pfam" id="PF08281">
    <property type="entry name" value="Sigma70_r4_2"/>
    <property type="match status" value="1"/>
</dbReference>
<organism evidence="2">
    <name type="scientific">marine sediment metagenome</name>
    <dbReference type="NCBI Taxonomy" id="412755"/>
    <lineage>
        <taxon>unclassified sequences</taxon>
        <taxon>metagenomes</taxon>
        <taxon>ecological metagenomes</taxon>
    </lineage>
</organism>
<dbReference type="InterPro" id="IPR036388">
    <property type="entry name" value="WH-like_DNA-bd_sf"/>
</dbReference>
<evidence type="ECO:0000259" key="1">
    <source>
        <dbReference type="Pfam" id="PF08281"/>
    </source>
</evidence>
<dbReference type="GO" id="GO:0016987">
    <property type="term" value="F:sigma factor activity"/>
    <property type="evidence" value="ECO:0007669"/>
    <property type="project" value="InterPro"/>
</dbReference>
<name>A0A0F9LVF9_9ZZZZ</name>
<comment type="caution">
    <text evidence="2">The sequence shown here is derived from an EMBL/GenBank/DDBJ whole genome shotgun (WGS) entry which is preliminary data.</text>
</comment>
<evidence type="ECO:0000313" key="2">
    <source>
        <dbReference type="EMBL" id="KKM91086.1"/>
    </source>
</evidence>
<dbReference type="SUPFAM" id="SSF88659">
    <property type="entry name" value="Sigma3 and sigma4 domains of RNA polymerase sigma factors"/>
    <property type="match status" value="1"/>
</dbReference>
<gene>
    <name evidence="2" type="ORF">LCGC14_1232090</name>
</gene>
<proteinExistence type="predicted"/>
<dbReference type="InterPro" id="IPR013249">
    <property type="entry name" value="RNA_pol_sigma70_r4_t2"/>
</dbReference>
<dbReference type="EMBL" id="LAZR01006584">
    <property type="protein sequence ID" value="KKM91086.1"/>
    <property type="molecule type" value="Genomic_DNA"/>
</dbReference>
<reference evidence="2" key="1">
    <citation type="journal article" date="2015" name="Nature">
        <title>Complex archaea that bridge the gap between prokaryotes and eukaryotes.</title>
        <authorList>
            <person name="Spang A."/>
            <person name="Saw J.H."/>
            <person name="Jorgensen S.L."/>
            <person name="Zaremba-Niedzwiedzka K."/>
            <person name="Martijn J."/>
            <person name="Lind A.E."/>
            <person name="van Eijk R."/>
            <person name="Schleper C."/>
            <person name="Guy L."/>
            <person name="Ettema T.J."/>
        </authorList>
    </citation>
    <scope>NUCLEOTIDE SEQUENCE</scope>
</reference>
<sequence length="71" mass="8477">MTYHDRTMQRAQFRDEIARAKHRMPPRCRQTFKMFCQGHSQSAIARILKRSPVSVRQDLHHARRVCREVSA</sequence>